<proteinExistence type="inferred from homology"/>
<dbReference type="EC" id="5.3.3.18" evidence="3"/>
<accession>A0ABS2P6W8</accession>
<dbReference type="RefSeq" id="WP_204695331.1">
    <property type="nucleotide sequence ID" value="NZ_JAFBEC010000001.1"/>
</dbReference>
<dbReference type="Proteomes" id="UP000741863">
    <property type="component" value="Unassembled WGS sequence"/>
</dbReference>
<keyword evidence="3" id="KW-0413">Isomerase</keyword>
<dbReference type="PROSITE" id="PS00166">
    <property type="entry name" value="ENOYL_COA_HYDRATASE"/>
    <property type="match status" value="1"/>
</dbReference>
<evidence type="ECO:0000256" key="2">
    <source>
        <dbReference type="RuleBase" id="RU003707"/>
    </source>
</evidence>
<dbReference type="Gene3D" id="3.90.226.10">
    <property type="entry name" value="2-enoyl-CoA Hydratase, Chain A, domain 1"/>
    <property type="match status" value="1"/>
</dbReference>
<keyword evidence="4" id="KW-1185">Reference proteome</keyword>
<organism evidence="3 4">
    <name type="scientific">Geomicrobium sediminis</name>
    <dbReference type="NCBI Taxonomy" id="1347788"/>
    <lineage>
        <taxon>Bacteria</taxon>
        <taxon>Bacillati</taxon>
        <taxon>Bacillota</taxon>
        <taxon>Bacilli</taxon>
        <taxon>Bacillales</taxon>
        <taxon>Geomicrobium</taxon>
    </lineage>
</organism>
<dbReference type="EMBL" id="JAFBEC010000001">
    <property type="protein sequence ID" value="MBM7631144.1"/>
    <property type="molecule type" value="Genomic_DNA"/>
</dbReference>
<comment type="similarity">
    <text evidence="1 2">Belongs to the enoyl-CoA hydratase/isomerase family.</text>
</comment>
<dbReference type="PANTHER" id="PTHR43459:SF1">
    <property type="entry name" value="EG:BACN32G11.4 PROTEIN"/>
    <property type="match status" value="1"/>
</dbReference>
<dbReference type="PANTHER" id="PTHR43459">
    <property type="entry name" value="ENOYL-COA HYDRATASE"/>
    <property type="match status" value="1"/>
</dbReference>
<dbReference type="InterPro" id="IPR001753">
    <property type="entry name" value="Enoyl-CoA_hydra/iso"/>
</dbReference>
<comment type="caution">
    <text evidence="3">The sequence shown here is derived from an EMBL/GenBank/DDBJ whole genome shotgun (WGS) entry which is preliminary data.</text>
</comment>
<evidence type="ECO:0000256" key="1">
    <source>
        <dbReference type="ARBA" id="ARBA00005254"/>
    </source>
</evidence>
<dbReference type="GO" id="GO:0016853">
    <property type="term" value="F:isomerase activity"/>
    <property type="evidence" value="ECO:0007669"/>
    <property type="project" value="UniProtKB-KW"/>
</dbReference>
<reference evidence="3 4" key="1">
    <citation type="submission" date="2021-01" db="EMBL/GenBank/DDBJ databases">
        <title>Genomic Encyclopedia of Type Strains, Phase IV (KMG-IV): sequencing the most valuable type-strain genomes for metagenomic binning, comparative biology and taxonomic classification.</title>
        <authorList>
            <person name="Goeker M."/>
        </authorList>
    </citation>
    <scope>NUCLEOTIDE SEQUENCE [LARGE SCALE GENOMIC DNA]</scope>
    <source>
        <strain evidence="3 4">DSM 25540</strain>
    </source>
</reference>
<gene>
    <name evidence="3" type="ORF">JOD17_000235</name>
</gene>
<dbReference type="InterPro" id="IPR014748">
    <property type="entry name" value="Enoyl-CoA_hydra_C"/>
</dbReference>
<dbReference type="InterPro" id="IPR029045">
    <property type="entry name" value="ClpP/crotonase-like_dom_sf"/>
</dbReference>
<evidence type="ECO:0000313" key="4">
    <source>
        <dbReference type="Proteomes" id="UP000741863"/>
    </source>
</evidence>
<evidence type="ECO:0000313" key="3">
    <source>
        <dbReference type="EMBL" id="MBM7631144.1"/>
    </source>
</evidence>
<protein>
    <submittedName>
        <fullName evidence="3">2-(1,2-epoxy-1,2-dihydrophenyl)acetyl-CoA isomerase</fullName>
        <ecNumber evidence="3">5.3.3.18</ecNumber>
    </submittedName>
</protein>
<sequence>MQPSFIVKEKVGTVLRIALNVPDTRNALSMELRSELLQALEEAERDEDVRVIILTGEGKAFSAGGDLKALKGMTTLKGRQRLQQSQPLIFKMLDMEKPIIASVNGPAAGAGFSLVLLCDYVIASEQAFFVQSFVHVGLVPDFAALHFLPTLIGKQKAKELMFLGERVTAQEAEQLGIVNRVVAHDSLQEETYEVAKRLASKSPVSIGLTKKLLNSHMNRDLKTLLELEASAQDLCFQSDDFKEGVSAFFEKRKPEFKGM</sequence>
<name>A0ABS2P6W8_9BACL</name>
<dbReference type="Pfam" id="PF00378">
    <property type="entry name" value="ECH_1"/>
    <property type="match status" value="1"/>
</dbReference>
<dbReference type="SUPFAM" id="SSF52096">
    <property type="entry name" value="ClpP/crotonase"/>
    <property type="match status" value="1"/>
</dbReference>
<dbReference type="CDD" id="cd06558">
    <property type="entry name" value="crotonase-like"/>
    <property type="match status" value="1"/>
</dbReference>
<dbReference type="InterPro" id="IPR018376">
    <property type="entry name" value="Enoyl-CoA_hyd/isom_CS"/>
</dbReference>
<dbReference type="Gene3D" id="1.10.12.10">
    <property type="entry name" value="Lyase 2-enoyl-coa Hydratase, Chain A, domain 2"/>
    <property type="match status" value="1"/>
</dbReference>